<keyword evidence="7 9" id="KW-0539">Nucleus</keyword>
<feature type="compositionally biased region" description="Low complexity" evidence="10">
    <location>
        <begin position="660"/>
        <end position="677"/>
    </location>
</feature>
<dbReference type="InterPro" id="IPR018574">
    <property type="entry name" value="Structure-sp_endonuc_su_Slx4"/>
</dbReference>
<feature type="region of interest" description="Disordered" evidence="10">
    <location>
        <begin position="91"/>
        <end position="138"/>
    </location>
</feature>
<feature type="compositionally biased region" description="Low complexity" evidence="10">
    <location>
        <begin position="782"/>
        <end position="792"/>
    </location>
</feature>
<feature type="region of interest" description="Disordered" evidence="10">
    <location>
        <begin position="660"/>
        <end position="805"/>
    </location>
</feature>
<dbReference type="InterPro" id="IPR017956">
    <property type="entry name" value="AT_hook_DNA-bd_motif"/>
</dbReference>
<keyword evidence="3 9" id="KW-0597">Phosphoprotein</keyword>
<dbReference type="SMART" id="SM00384">
    <property type="entry name" value="AT_hook"/>
    <property type="match status" value="2"/>
</dbReference>
<dbReference type="GO" id="GO:0017108">
    <property type="term" value="F:5'-flap endonuclease activity"/>
    <property type="evidence" value="ECO:0007669"/>
    <property type="project" value="InterPro"/>
</dbReference>
<reference evidence="11" key="1">
    <citation type="submission" date="2022-07" db="EMBL/GenBank/DDBJ databases">
        <title>Fungi with potential for degradation of polypropylene.</title>
        <authorList>
            <person name="Gostincar C."/>
        </authorList>
    </citation>
    <scope>NUCLEOTIDE SEQUENCE</scope>
    <source>
        <strain evidence="11">EXF-13308</strain>
    </source>
</reference>
<name>A0AA38RGH6_9PEZI</name>
<evidence type="ECO:0000313" key="12">
    <source>
        <dbReference type="Proteomes" id="UP001174694"/>
    </source>
</evidence>
<organism evidence="11 12">
    <name type="scientific">Pleurostoma richardsiae</name>
    <dbReference type="NCBI Taxonomy" id="41990"/>
    <lineage>
        <taxon>Eukaryota</taxon>
        <taxon>Fungi</taxon>
        <taxon>Dikarya</taxon>
        <taxon>Ascomycota</taxon>
        <taxon>Pezizomycotina</taxon>
        <taxon>Sordariomycetes</taxon>
        <taxon>Sordariomycetidae</taxon>
        <taxon>Calosphaeriales</taxon>
        <taxon>Pleurostomataceae</taxon>
        <taxon>Pleurostoma</taxon>
    </lineage>
</organism>
<feature type="compositionally biased region" description="Polar residues" evidence="10">
    <location>
        <begin position="522"/>
        <end position="548"/>
    </location>
</feature>
<dbReference type="GO" id="GO:0033557">
    <property type="term" value="C:Slx1-Slx4 complex"/>
    <property type="evidence" value="ECO:0007669"/>
    <property type="project" value="UniProtKB-UniRule"/>
</dbReference>
<comment type="similarity">
    <text evidence="2 9">Belongs to the SLX4 family.</text>
</comment>
<dbReference type="GO" id="GO:0006310">
    <property type="term" value="P:DNA recombination"/>
    <property type="evidence" value="ECO:0007669"/>
    <property type="project" value="UniProtKB-UniRule"/>
</dbReference>
<dbReference type="InterPro" id="IPR000637">
    <property type="entry name" value="HMGI/Y_DNA-bd_CS"/>
</dbReference>
<evidence type="ECO:0000256" key="5">
    <source>
        <dbReference type="ARBA" id="ARBA00023172"/>
    </source>
</evidence>
<keyword evidence="6 9" id="KW-0234">DNA repair</keyword>
<evidence type="ECO:0000256" key="1">
    <source>
        <dbReference type="ARBA" id="ARBA00004123"/>
    </source>
</evidence>
<feature type="compositionally biased region" description="Basic residues" evidence="10">
    <location>
        <begin position="377"/>
        <end position="389"/>
    </location>
</feature>
<sequence>MASGGILLSSPPRPPLLDQFATMSSSPDLPSLTDIVGKRQPRPPLRSGSKAIPIPEDAVPSFRSAASFWLAAQAEANDMDHVFAEEAPKPALKTNGWKPPAPKTVIEVSPDASRTATDPLSGSIADATKDRDSGFSRGKTLEEEVDEILSVDVSPNSKPWKKYKSPKRVTDDQSTISITKVTKLVAKTTYRKPKEETVSRHFTPEPPACKERTRTATPELVELEPALQRRADWTPPRPDTINLLSDSSEVRQSPSKNVFKNLQDSYGCKEPSKEPAMTTTGEPSNVLGKRKLIEPVMIGSGSTSGRTSSREASPVKTKALKKKPRTITELATAAYAVRETIESSGDGGSSRSDSLLKYFGADVGSNQTPSDTASTAPKKRGGKAKKATAKKAAPQHILLSPTSAMRESAVQDFVFGTSSQLVREQSPTLLRDLQMAIEASMTVDDDDAFASSPAGELVARTRNYSNLWSVAARDADGQLLEVEVIDLVHSPVTTQPDAILNPWKDLPPGEVGTKAPAGDTPNAPSSQDSLGFPLTKSNFFSTQRQSAATDEKEPVIGPRQAAISPANTAPKVVLDDEPPPSNQEEYMEQQQQQQQQERSTQVEVPRPKYELYTDVQLAKEISSYGFKAVKKRTAMIALLDRCWASKRLGPTIAGVATTATLSSSAPTSASRTKTPASNTGAAAAVKNPRGRPRKISGSTAAVSASAPAATTEAAKKPRGRPRKDSAIATKAAVSSKPKSATGAAVPKPKAVTLPPAPTTPKRKKAATQQVIEIADTDTEEGLLSPSPSLSSPERIFSSPSGVDLSGDGDTELTLNTSPTSQQSALFGYITAAVTSAPRTKDPAEPSWHEKMLMYDPIVLEDLAAWLNSGQLTRVGCADEVSPEDVKRWCESKSVCCLWRATMNGKERKRF</sequence>
<dbReference type="InterPro" id="IPR027784">
    <property type="entry name" value="Slx4_ascomycetes"/>
</dbReference>
<evidence type="ECO:0000256" key="3">
    <source>
        <dbReference type="ARBA" id="ARBA00022553"/>
    </source>
</evidence>
<dbReference type="GO" id="GO:0003677">
    <property type="term" value="F:DNA binding"/>
    <property type="evidence" value="ECO:0007669"/>
    <property type="project" value="InterPro"/>
</dbReference>
<keyword evidence="5 9" id="KW-0233">DNA recombination</keyword>
<evidence type="ECO:0000256" key="6">
    <source>
        <dbReference type="ARBA" id="ARBA00023204"/>
    </source>
</evidence>
<comment type="subcellular location">
    <subcellularLocation>
        <location evidence="1 9">Nucleus</location>
    </subcellularLocation>
</comment>
<feature type="compositionally biased region" description="Polar residues" evidence="10">
    <location>
        <begin position="364"/>
        <end position="374"/>
    </location>
</feature>
<comment type="caution">
    <text evidence="11">The sequence shown here is derived from an EMBL/GenBank/DDBJ whole genome shotgun (WGS) entry which is preliminary data.</text>
</comment>
<evidence type="ECO:0000256" key="4">
    <source>
        <dbReference type="ARBA" id="ARBA00022763"/>
    </source>
</evidence>
<keyword evidence="12" id="KW-1185">Reference proteome</keyword>
<dbReference type="GO" id="GO:0006281">
    <property type="term" value="P:DNA repair"/>
    <property type="evidence" value="ECO:0007669"/>
    <property type="project" value="UniProtKB-UniRule"/>
</dbReference>
<keyword evidence="4 9" id="KW-0227">DNA damage</keyword>
<evidence type="ECO:0000256" key="9">
    <source>
        <dbReference type="HAMAP-Rule" id="MF_03110"/>
    </source>
</evidence>
<dbReference type="EMBL" id="JANBVO010000039">
    <property type="protein sequence ID" value="KAJ9136569.1"/>
    <property type="molecule type" value="Genomic_DNA"/>
</dbReference>
<comment type="function">
    <text evidence="9">Regulatory subunit of the SLX1-SLX4 structure-specific endonuclease that resolves DNA secondary structures generated during DNA repair and recombination. Has endonuclease activity towards branched DNA substrates, introducing single-strand cuts in duplex DNA close to junctions with ss-DNA.</text>
</comment>
<evidence type="ECO:0000256" key="10">
    <source>
        <dbReference type="SAM" id="MobiDB-lite"/>
    </source>
</evidence>
<feature type="compositionally biased region" description="Low complexity" evidence="10">
    <location>
        <begin position="588"/>
        <end position="597"/>
    </location>
</feature>
<dbReference type="Pfam" id="PF09494">
    <property type="entry name" value="Slx4"/>
    <property type="match status" value="1"/>
</dbReference>
<evidence type="ECO:0000256" key="8">
    <source>
        <dbReference type="ARBA" id="ARBA00029496"/>
    </source>
</evidence>
<feature type="compositionally biased region" description="Basic and acidic residues" evidence="10">
    <location>
        <begin position="127"/>
        <end position="138"/>
    </location>
</feature>
<feature type="compositionally biased region" description="Low complexity" evidence="10">
    <location>
        <begin position="698"/>
        <end position="712"/>
    </location>
</feature>
<evidence type="ECO:0000256" key="7">
    <source>
        <dbReference type="ARBA" id="ARBA00023242"/>
    </source>
</evidence>
<feature type="compositionally biased region" description="Polar residues" evidence="10">
    <location>
        <begin position="242"/>
        <end position="264"/>
    </location>
</feature>
<dbReference type="GO" id="GO:0006260">
    <property type="term" value="P:DNA replication"/>
    <property type="evidence" value="ECO:0007669"/>
    <property type="project" value="InterPro"/>
</dbReference>
<dbReference type="HAMAP" id="MF_03110">
    <property type="entry name" value="Endonuc_su_Slx4"/>
    <property type="match status" value="1"/>
</dbReference>
<dbReference type="AlphaFoldDB" id="A0AA38RGH6"/>
<dbReference type="Proteomes" id="UP001174694">
    <property type="component" value="Unassembled WGS sequence"/>
</dbReference>
<dbReference type="GO" id="GO:0006355">
    <property type="term" value="P:regulation of DNA-templated transcription"/>
    <property type="evidence" value="ECO:0007669"/>
    <property type="project" value="InterPro"/>
</dbReference>
<comment type="subunit">
    <text evidence="9">Forms a heterodimer with SLX1.</text>
</comment>
<keyword evidence="11" id="KW-0540">Nuclease</keyword>
<dbReference type="CDD" id="cd22999">
    <property type="entry name" value="SAP_SLX4"/>
    <property type="match status" value="1"/>
</dbReference>
<dbReference type="PROSITE" id="PS00354">
    <property type="entry name" value="HMGI_Y"/>
    <property type="match status" value="1"/>
</dbReference>
<feature type="region of interest" description="Disordered" evidence="10">
    <location>
        <begin position="360"/>
        <end position="394"/>
    </location>
</feature>
<gene>
    <name evidence="9" type="primary">SLX4</name>
    <name evidence="11" type="ORF">NKR23_g9716</name>
</gene>
<comment type="PTM">
    <text evidence="9">Phosphorylated in response to DNA damage.</text>
</comment>
<keyword evidence="11" id="KW-0378">Hydrolase</keyword>
<evidence type="ECO:0000313" key="11">
    <source>
        <dbReference type="EMBL" id="KAJ9136569.1"/>
    </source>
</evidence>
<protein>
    <recommendedName>
        <fullName evidence="8 9">Structure-specific endonuclease subunit SLX4</fullName>
    </recommendedName>
</protein>
<feature type="region of interest" description="Disordered" evidence="10">
    <location>
        <begin position="499"/>
        <end position="605"/>
    </location>
</feature>
<feature type="region of interest" description="Disordered" evidence="10">
    <location>
        <begin position="1"/>
        <end position="55"/>
    </location>
</feature>
<proteinExistence type="inferred from homology"/>
<feature type="compositionally biased region" description="Basic and acidic residues" evidence="10">
    <location>
        <begin position="192"/>
        <end position="214"/>
    </location>
</feature>
<evidence type="ECO:0000256" key="2">
    <source>
        <dbReference type="ARBA" id="ARBA00006661"/>
    </source>
</evidence>
<keyword evidence="11" id="KW-0255">Endonuclease</keyword>
<accession>A0AA38RGH6</accession>
<feature type="region of interest" description="Disordered" evidence="10">
    <location>
        <begin position="192"/>
        <end position="324"/>
    </location>
</feature>